<dbReference type="AlphaFoldDB" id="A0A2X0NRJ5"/>
<evidence type="ECO:0000313" key="1">
    <source>
        <dbReference type="EMBL" id="SGY11960.1"/>
    </source>
</evidence>
<organism evidence="1 2">
    <name type="scientific">Microbotryum silenes-dioicae</name>
    <dbReference type="NCBI Taxonomy" id="796604"/>
    <lineage>
        <taxon>Eukaryota</taxon>
        <taxon>Fungi</taxon>
        <taxon>Dikarya</taxon>
        <taxon>Basidiomycota</taxon>
        <taxon>Pucciniomycotina</taxon>
        <taxon>Microbotryomycetes</taxon>
        <taxon>Microbotryales</taxon>
        <taxon>Microbotryaceae</taxon>
        <taxon>Microbotryum</taxon>
    </lineage>
</organism>
<proteinExistence type="predicted"/>
<keyword evidence="2" id="KW-1185">Reference proteome</keyword>
<protein>
    <submittedName>
        <fullName evidence="1">BQ5605_C011g06338 protein</fullName>
    </submittedName>
</protein>
<gene>
    <name evidence="1" type="primary">BQ5605_C011g06338</name>
    <name evidence="1" type="ORF">BQ5605_C011G06338</name>
</gene>
<dbReference type="EMBL" id="FQNC01000011">
    <property type="protein sequence ID" value="SGY11960.1"/>
    <property type="molecule type" value="Genomic_DNA"/>
</dbReference>
<dbReference type="Proteomes" id="UP000249464">
    <property type="component" value="Unassembled WGS sequence"/>
</dbReference>
<sequence length="111" mass="12758">MDVRNCVTNEEFTTMLVDGKEADGLHTLAKLKAQRKKRDFVEFFELEHCLKQIQAVEVAVFGSLTHGGKDWEHYMKFLCKLVMTEGYGTAFVVRYDAAFRTERAAYGSRLI</sequence>
<evidence type="ECO:0000313" key="2">
    <source>
        <dbReference type="Proteomes" id="UP000249464"/>
    </source>
</evidence>
<name>A0A2X0NRJ5_9BASI</name>
<reference evidence="1 2" key="1">
    <citation type="submission" date="2016-11" db="EMBL/GenBank/DDBJ databases">
        <authorList>
            <person name="Jaros S."/>
            <person name="Januszkiewicz K."/>
            <person name="Wedrychowicz H."/>
        </authorList>
    </citation>
    <scope>NUCLEOTIDE SEQUENCE [LARGE SCALE GENOMIC DNA]</scope>
</reference>
<accession>A0A2X0NRJ5</accession>